<dbReference type="CDD" id="cd02430">
    <property type="entry name" value="PTH2"/>
    <property type="match status" value="1"/>
</dbReference>
<dbReference type="Pfam" id="PF01981">
    <property type="entry name" value="PTH2"/>
    <property type="match status" value="1"/>
</dbReference>
<comment type="catalytic activity">
    <reaction evidence="4">
        <text>an N-acyl-L-alpha-aminoacyl-tRNA + H2O = an N-acyl-L-amino acid + a tRNA + H(+)</text>
        <dbReference type="Rhea" id="RHEA:54448"/>
        <dbReference type="Rhea" id="RHEA-COMP:10123"/>
        <dbReference type="Rhea" id="RHEA-COMP:13883"/>
        <dbReference type="ChEBI" id="CHEBI:15377"/>
        <dbReference type="ChEBI" id="CHEBI:15378"/>
        <dbReference type="ChEBI" id="CHEBI:59874"/>
        <dbReference type="ChEBI" id="CHEBI:78442"/>
        <dbReference type="ChEBI" id="CHEBI:138191"/>
        <dbReference type="EC" id="3.1.1.29"/>
    </reaction>
</comment>
<dbReference type="GO" id="GO:0005829">
    <property type="term" value="C:cytosol"/>
    <property type="evidence" value="ECO:0007669"/>
    <property type="project" value="TreeGrafter"/>
</dbReference>
<protein>
    <recommendedName>
        <fullName evidence="1">peptidyl-tRNA hydrolase</fullName>
        <ecNumber evidence="1">3.1.1.29</ecNumber>
    </recommendedName>
</protein>
<dbReference type="NCBIfam" id="NF003314">
    <property type="entry name" value="PRK04322.1"/>
    <property type="match status" value="1"/>
</dbReference>
<dbReference type="SUPFAM" id="SSF102462">
    <property type="entry name" value="Peptidyl-tRNA hydrolase II"/>
    <property type="match status" value="1"/>
</dbReference>
<dbReference type="PANTHER" id="PTHR12649:SF11">
    <property type="entry name" value="PEPTIDYL-TRNA HYDROLASE 2, MITOCHONDRIAL"/>
    <property type="match status" value="1"/>
</dbReference>
<keyword evidence="5" id="KW-0472">Membrane</keyword>
<dbReference type="EMBL" id="GDRN01097174">
    <property type="protein sequence ID" value="JAI59176.1"/>
    <property type="molecule type" value="Transcribed_RNA"/>
</dbReference>
<keyword evidence="5" id="KW-0812">Transmembrane</keyword>
<accession>A0A0N7ZAL4</accession>
<feature type="transmembrane region" description="Helical" evidence="5">
    <location>
        <begin position="12"/>
        <end position="33"/>
    </location>
</feature>
<dbReference type="EC" id="3.1.1.29" evidence="1"/>
<reference evidence="6" key="1">
    <citation type="submission" date="2015-09" db="EMBL/GenBank/DDBJ databases">
        <title>Scylla olivacea transcriptome.</title>
        <authorList>
            <person name="Ikhwanuddin M."/>
        </authorList>
    </citation>
    <scope>NUCLEOTIDE SEQUENCE</scope>
</reference>
<comment type="similarity">
    <text evidence="3">Belongs to the PTH2 family.</text>
</comment>
<evidence type="ECO:0000256" key="5">
    <source>
        <dbReference type="SAM" id="Phobius"/>
    </source>
</evidence>
<evidence type="ECO:0000256" key="4">
    <source>
        <dbReference type="ARBA" id="ARBA00048707"/>
    </source>
</evidence>
<dbReference type="InterPro" id="IPR023476">
    <property type="entry name" value="Pep_tRNA_hydro_II_dom_sf"/>
</dbReference>
<proteinExistence type="inferred from homology"/>
<name>A0A0N7ZAL4_SCYOL</name>
<dbReference type="PANTHER" id="PTHR12649">
    <property type="entry name" value="PEPTIDYL-TRNA HYDROLASE 2"/>
    <property type="match status" value="1"/>
</dbReference>
<dbReference type="GO" id="GO:0004045">
    <property type="term" value="F:peptidyl-tRNA hydrolase activity"/>
    <property type="evidence" value="ECO:0007669"/>
    <property type="project" value="UniProtKB-EC"/>
</dbReference>
<dbReference type="NCBIfam" id="TIGR00283">
    <property type="entry name" value="arch_pth2"/>
    <property type="match status" value="1"/>
</dbReference>
<keyword evidence="5" id="KW-1133">Transmembrane helix</keyword>
<dbReference type="AlphaFoldDB" id="A0A0N7ZAL4"/>
<keyword evidence="2" id="KW-0378">Hydrolase</keyword>
<evidence type="ECO:0000256" key="2">
    <source>
        <dbReference type="ARBA" id="ARBA00022801"/>
    </source>
</evidence>
<evidence type="ECO:0000313" key="6">
    <source>
        <dbReference type="EMBL" id="JAI59176.1"/>
    </source>
</evidence>
<evidence type="ECO:0000256" key="1">
    <source>
        <dbReference type="ARBA" id="ARBA00013260"/>
    </source>
</evidence>
<dbReference type="Gene3D" id="3.40.1490.10">
    <property type="entry name" value="Bit1"/>
    <property type="match status" value="1"/>
</dbReference>
<evidence type="ECO:0000256" key="3">
    <source>
        <dbReference type="ARBA" id="ARBA00038050"/>
    </source>
</evidence>
<dbReference type="FunFam" id="3.40.1490.10:FF:000001">
    <property type="entry name" value="Peptidyl-tRNA hydrolase 2"/>
    <property type="match status" value="1"/>
</dbReference>
<organism evidence="6">
    <name type="scientific">Scylla olivacea</name>
    <name type="common">Orange mud crab</name>
    <name type="synonym">Cancer olivacea</name>
    <dbReference type="NCBI Taxonomy" id="85551"/>
    <lineage>
        <taxon>Eukaryota</taxon>
        <taxon>Metazoa</taxon>
        <taxon>Ecdysozoa</taxon>
        <taxon>Arthropoda</taxon>
        <taxon>Crustacea</taxon>
        <taxon>Multicrustacea</taxon>
        <taxon>Malacostraca</taxon>
        <taxon>Eumalacostraca</taxon>
        <taxon>Eucarida</taxon>
        <taxon>Decapoda</taxon>
        <taxon>Pleocyemata</taxon>
        <taxon>Brachyura</taxon>
        <taxon>Eubrachyura</taxon>
        <taxon>Portunoidea</taxon>
        <taxon>Portunidae</taxon>
        <taxon>Portuninae</taxon>
        <taxon>Scylla</taxon>
    </lineage>
</organism>
<dbReference type="InterPro" id="IPR002833">
    <property type="entry name" value="PTH2"/>
</dbReference>
<sequence length="167" mass="17799">MSEPQPQDSSSPLWPSVVTAAITCSSFLVGVVAGHKLGRPVRRLMNMAKVGPSKMVLVVQGDLKMGRGKLAAQCSHGALAAYRQAQQRTPLLLQAWEDTGQTKVVLKVDNEKEILKVVEDAERKGVPVVSIRDAGRTQVPSGSLTVVAVGPARLSDVDSVTGHLRLL</sequence>